<dbReference type="GeneID" id="78124113"/>
<dbReference type="EMBL" id="FNPR01000002">
    <property type="protein sequence ID" value="SDY40573.1"/>
    <property type="molecule type" value="Genomic_DNA"/>
</dbReference>
<accession>A0A1H3JKT4</accession>
<protein>
    <submittedName>
        <fullName evidence="1">Uncharacterized protein</fullName>
    </submittedName>
</protein>
<evidence type="ECO:0000313" key="1">
    <source>
        <dbReference type="EMBL" id="SDY40573.1"/>
    </source>
</evidence>
<name>A0A1H3JKT4_9RHOB</name>
<dbReference type="Proteomes" id="UP000199026">
    <property type="component" value="Unassembled WGS sequence"/>
</dbReference>
<proteinExistence type="predicted"/>
<gene>
    <name evidence="1" type="ORF">SAMN05444486_10234</name>
</gene>
<dbReference type="AlphaFoldDB" id="A0A1H3JKT4"/>
<organism evidence="1 2">
    <name type="scientific">Lentibacter algarum</name>
    <dbReference type="NCBI Taxonomy" id="576131"/>
    <lineage>
        <taxon>Bacteria</taxon>
        <taxon>Pseudomonadati</taxon>
        <taxon>Pseudomonadota</taxon>
        <taxon>Alphaproteobacteria</taxon>
        <taxon>Rhodobacterales</taxon>
        <taxon>Roseobacteraceae</taxon>
        <taxon>Lentibacter</taxon>
    </lineage>
</organism>
<dbReference type="OrthoDB" id="7869897at2"/>
<sequence length="79" mass="8317">MSNQDEFQSIIARVSSAGDPVNELRSLVVASGGHWSDVVDNALFEINFLGVAGLGYGAADAVEHWVQNAQRSNAVDTAA</sequence>
<dbReference type="RefSeq" id="WP_089889183.1">
    <property type="nucleotide sequence ID" value="NZ_FNPR01000002.1"/>
</dbReference>
<reference evidence="1 2" key="1">
    <citation type="submission" date="2016-10" db="EMBL/GenBank/DDBJ databases">
        <authorList>
            <person name="de Groot N.N."/>
        </authorList>
    </citation>
    <scope>NUCLEOTIDE SEQUENCE [LARGE SCALE GENOMIC DNA]</scope>
    <source>
        <strain evidence="1 2">DSM 24677</strain>
    </source>
</reference>
<keyword evidence="2" id="KW-1185">Reference proteome</keyword>
<evidence type="ECO:0000313" key="2">
    <source>
        <dbReference type="Proteomes" id="UP000199026"/>
    </source>
</evidence>